<dbReference type="Proteomes" id="UP001374579">
    <property type="component" value="Unassembled WGS sequence"/>
</dbReference>
<accession>A0AAN9ALW9</accession>
<evidence type="ECO:0000313" key="1">
    <source>
        <dbReference type="EMBL" id="KAK7089325.1"/>
    </source>
</evidence>
<sequence>MGRLAMNRTVHYRTFSSQSQSHSLIFNHRFGSTSRPPEKPEIMCIIHTAPVFQFQQFTFKHGMYWRGIRMTWRGALHYRLPLKRSEVPRYDVQVECLNGAWLCCG</sequence>
<gene>
    <name evidence="1" type="ORF">V1264_025124</name>
</gene>
<name>A0AAN9ALW9_9CAEN</name>
<proteinExistence type="predicted"/>
<dbReference type="AlphaFoldDB" id="A0AAN9ALW9"/>
<organism evidence="1 2">
    <name type="scientific">Littorina saxatilis</name>
    <dbReference type="NCBI Taxonomy" id="31220"/>
    <lineage>
        <taxon>Eukaryota</taxon>
        <taxon>Metazoa</taxon>
        <taxon>Spiralia</taxon>
        <taxon>Lophotrochozoa</taxon>
        <taxon>Mollusca</taxon>
        <taxon>Gastropoda</taxon>
        <taxon>Caenogastropoda</taxon>
        <taxon>Littorinimorpha</taxon>
        <taxon>Littorinoidea</taxon>
        <taxon>Littorinidae</taxon>
        <taxon>Littorina</taxon>
    </lineage>
</organism>
<evidence type="ECO:0000313" key="2">
    <source>
        <dbReference type="Proteomes" id="UP001374579"/>
    </source>
</evidence>
<reference evidence="1 2" key="1">
    <citation type="submission" date="2024-02" db="EMBL/GenBank/DDBJ databases">
        <title>Chromosome-scale genome assembly of the rough periwinkle Littorina saxatilis.</title>
        <authorList>
            <person name="De Jode A."/>
            <person name="Faria R."/>
            <person name="Formenti G."/>
            <person name="Sims Y."/>
            <person name="Smith T.P."/>
            <person name="Tracey A."/>
            <person name="Wood J.M.D."/>
            <person name="Zagrodzka Z.B."/>
            <person name="Johannesson K."/>
            <person name="Butlin R.K."/>
            <person name="Leder E.H."/>
        </authorList>
    </citation>
    <scope>NUCLEOTIDE SEQUENCE [LARGE SCALE GENOMIC DNA]</scope>
    <source>
        <strain evidence="1">Snail1</strain>
        <tissue evidence="1">Muscle</tissue>
    </source>
</reference>
<keyword evidence="2" id="KW-1185">Reference proteome</keyword>
<dbReference type="EMBL" id="JBAMIC010002224">
    <property type="protein sequence ID" value="KAK7089325.1"/>
    <property type="molecule type" value="Genomic_DNA"/>
</dbReference>
<comment type="caution">
    <text evidence="1">The sequence shown here is derived from an EMBL/GenBank/DDBJ whole genome shotgun (WGS) entry which is preliminary data.</text>
</comment>
<protein>
    <submittedName>
        <fullName evidence="1">Uncharacterized protein</fullName>
    </submittedName>
</protein>